<organism evidence="1 2">
    <name type="scientific">Scleroderma citrinum Foug A</name>
    <dbReference type="NCBI Taxonomy" id="1036808"/>
    <lineage>
        <taxon>Eukaryota</taxon>
        <taxon>Fungi</taxon>
        <taxon>Dikarya</taxon>
        <taxon>Basidiomycota</taxon>
        <taxon>Agaricomycotina</taxon>
        <taxon>Agaricomycetes</taxon>
        <taxon>Agaricomycetidae</taxon>
        <taxon>Boletales</taxon>
        <taxon>Sclerodermatineae</taxon>
        <taxon>Sclerodermataceae</taxon>
        <taxon>Scleroderma</taxon>
    </lineage>
</organism>
<keyword evidence="2" id="KW-1185">Reference proteome</keyword>
<evidence type="ECO:0000313" key="2">
    <source>
        <dbReference type="Proteomes" id="UP000053989"/>
    </source>
</evidence>
<reference evidence="2" key="2">
    <citation type="submission" date="2015-01" db="EMBL/GenBank/DDBJ databases">
        <title>Evolutionary Origins and Diversification of the Mycorrhizal Mutualists.</title>
        <authorList>
            <consortium name="DOE Joint Genome Institute"/>
            <consortium name="Mycorrhizal Genomics Consortium"/>
            <person name="Kohler A."/>
            <person name="Kuo A."/>
            <person name="Nagy L.G."/>
            <person name="Floudas D."/>
            <person name="Copeland A."/>
            <person name="Barry K.W."/>
            <person name="Cichocki N."/>
            <person name="Veneault-Fourrey C."/>
            <person name="LaButti K."/>
            <person name="Lindquist E.A."/>
            <person name="Lipzen A."/>
            <person name="Lundell T."/>
            <person name="Morin E."/>
            <person name="Murat C."/>
            <person name="Riley R."/>
            <person name="Ohm R."/>
            <person name="Sun H."/>
            <person name="Tunlid A."/>
            <person name="Henrissat B."/>
            <person name="Grigoriev I.V."/>
            <person name="Hibbett D.S."/>
            <person name="Martin F."/>
        </authorList>
    </citation>
    <scope>NUCLEOTIDE SEQUENCE [LARGE SCALE GENOMIC DNA]</scope>
    <source>
        <strain evidence="2">Foug A</strain>
    </source>
</reference>
<sequence length="128" mass="14598">LAFKIIHSTTIVLPVWKETLETLGLEVRLMPHDVATRWNSSGDMVDFAINYQEGIEVLTQKKNLGLREFELSDEEWAVLRELREILKDATLYFSRASPNLATVIPAMDHIDKEFTTYALDASSYSPPI</sequence>
<proteinExistence type="predicted"/>
<dbReference type="OrthoDB" id="2662702at2759"/>
<feature type="non-terminal residue" evidence="1">
    <location>
        <position position="1"/>
    </location>
</feature>
<dbReference type="InParanoid" id="A0A0C2Z2S1"/>
<dbReference type="InterPro" id="IPR012337">
    <property type="entry name" value="RNaseH-like_sf"/>
</dbReference>
<accession>A0A0C2Z2S1</accession>
<dbReference type="STRING" id="1036808.A0A0C2Z2S1"/>
<dbReference type="EMBL" id="KN822122">
    <property type="protein sequence ID" value="KIM56158.1"/>
    <property type="molecule type" value="Genomic_DNA"/>
</dbReference>
<evidence type="ECO:0000313" key="1">
    <source>
        <dbReference type="EMBL" id="KIM56158.1"/>
    </source>
</evidence>
<reference evidence="1 2" key="1">
    <citation type="submission" date="2014-04" db="EMBL/GenBank/DDBJ databases">
        <authorList>
            <consortium name="DOE Joint Genome Institute"/>
            <person name="Kuo A."/>
            <person name="Kohler A."/>
            <person name="Nagy L.G."/>
            <person name="Floudas D."/>
            <person name="Copeland A."/>
            <person name="Barry K.W."/>
            <person name="Cichocki N."/>
            <person name="Veneault-Fourrey C."/>
            <person name="LaButti K."/>
            <person name="Lindquist E.A."/>
            <person name="Lipzen A."/>
            <person name="Lundell T."/>
            <person name="Morin E."/>
            <person name="Murat C."/>
            <person name="Sun H."/>
            <person name="Tunlid A."/>
            <person name="Henrissat B."/>
            <person name="Grigoriev I.V."/>
            <person name="Hibbett D.S."/>
            <person name="Martin F."/>
            <person name="Nordberg H.P."/>
            <person name="Cantor M.N."/>
            <person name="Hua S.X."/>
        </authorList>
    </citation>
    <scope>NUCLEOTIDE SEQUENCE [LARGE SCALE GENOMIC DNA]</scope>
    <source>
        <strain evidence="1 2">Foug A</strain>
    </source>
</reference>
<gene>
    <name evidence="1" type="ORF">SCLCIDRAFT_133239</name>
</gene>
<dbReference type="SUPFAM" id="SSF53098">
    <property type="entry name" value="Ribonuclease H-like"/>
    <property type="match status" value="1"/>
</dbReference>
<dbReference type="Proteomes" id="UP000053989">
    <property type="component" value="Unassembled WGS sequence"/>
</dbReference>
<protein>
    <submittedName>
        <fullName evidence="1">Uncharacterized protein</fullName>
    </submittedName>
</protein>
<dbReference type="AlphaFoldDB" id="A0A0C2Z2S1"/>
<name>A0A0C2Z2S1_9AGAM</name>
<dbReference type="HOGENOM" id="CLU_099691_2_0_1"/>